<accession>X1VZD6</accession>
<feature type="non-terminal residue" evidence="1">
    <location>
        <position position="34"/>
    </location>
</feature>
<dbReference type="Gene3D" id="3.20.20.70">
    <property type="entry name" value="Aldolase class I"/>
    <property type="match status" value="1"/>
</dbReference>
<reference evidence="1" key="1">
    <citation type="journal article" date="2014" name="Front. Microbiol.">
        <title>High frequency of phylogenetically diverse reductive dehalogenase-homologous genes in deep subseafloor sedimentary metagenomes.</title>
        <authorList>
            <person name="Kawai M."/>
            <person name="Futagami T."/>
            <person name="Toyoda A."/>
            <person name="Takaki Y."/>
            <person name="Nishi S."/>
            <person name="Hori S."/>
            <person name="Arai W."/>
            <person name="Tsubouchi T."/>
            <person name="Morono Y."/>
            <person name="Uchiyama I."/>
            <person name="Ito T."/>
            <person name="Fujiyama A."/>
            <person name="Inagaki F."/>
            <person name="Takami H."/>
        </authorList>
    </citation>
    <scope>NUCLEOTIDE SEQUENCE</scope>
    <source>
        <strain evidence="1">Expedition CK06-06</strain>
    </source>
</reference>
<evidence type="ECO:0000313" key="1">
    <source>
        <dbReference type="EMBL" id="GAJ18270.1"/>
    </source>
</evidence>
<dbReference type="AlphaFoldDB" id="X1VZD6"/>
<dbReference type="EMBL" id="BARW01039143">
    <property type="protein sequence ID" value="GAJ18270.1"/>
    <property type="molecule type" value="Genomic_DNA"/>
</dbReference>
<dbReference type="InterPro" id="IPR013785">
    <property type="entry name" value="Aldolase_TIM"/>
</dbReference>
<dbReference type="Pfam" id="PF00977">
    <property type="entry name" value="His_biosynth"/>
    <property type="match status" value="1"/>
</dbReference>
<dbReference type="InterPro" id="IPR006062">
    <property type="entry name" value="His_biosynth"/>
</dbReference>
<proteinExistence type="predicted"/>
<comment type="caution">
    <text evidence="1">The sequence shown here is derived from an EMBL/GenBank/DDBJ whole genome shotgun (WGS) entry which is preliminary data.</text>
</comment>
<dbReference type="GO" id="GO:0000105">
    <property type="term" value="P:L-histidine biosynthetic process"/>
    <property type="evidence" value="ECO:0007669"/>
    <property type="project" value="InterPro"/>
</dbReference>
<dbReference type="InterPro" id="IPR011060">
    <property type="entry name" value="RibuloseP-bd_barrel"/>
</dbReference>
<name>X1VZD6_9ZZZZ</name>
<protein>
    <recommendedName>
        <fullName evidence="2">1-(5-phosphoribosyl)-5-((5-phosphoribosylamino)methylideneamino)imidazole-4-carboxamide isomerase</fullName>
    </recommendedName>
</protein>
<evidence type="ECO:0008006" key="2">
    <source>
        <dbReference type="Google" id="ProtNLM"/>
    </source>
</evidence>
<sequence>MEIIPAIDLRGGKCVRLYQGDYSQETVFSDDPVG</sequence>
<organism evidence="1">
    <name type="scientific">marine sediment metagenome</name>
    <dbReference type="NCBI Taxonomy" id="412755"/>
    <lineage>
        <taxon>unclassified sequences</taxon>
        <taxon>metagenomes</taxon>
        <taxon>ecological metagenomes</taxon>
    </lineage>
</organism>
<dbReference type="SUPFAM" id="SSF51366">
    <property type="entry name" value="Ribulose-phoshate binding barrel"/>
    <property type="match status" value="1"/>
</dbReference>
<gene>
    <name evidence="1" type="ORF">S12H4_59760</name>
</gene>